<dbReference type="Proteomes" id="UP000661006">
    <property type="component" value="Unassembled WGS sequence"/>
</dbReference>
<gene>
    <name evidence="1" type="ORF">HKD32_02470</name>
</gene>
<organism evidence="1 2">
    <name type="scientific">Gluconobacter japonicus</name>
    <dbReference type="NCBI Taxonomy" id="376620"/>
    <lineage>
        <taxon>Bacteria</taxon>
        <taxon>Pseudomonadati</taxon>
        <taxon>Pseudomonadota</taxon>
        <taxon>Alphaproteobacteria</taxon>
        <taxon>Acetobacterales</taxon>
        <taxon>Acetobacteraceae</taxon>
        <taxon>Gluconobacter</taxon>
    </lineage>
</organism>
<name>A0A9Q2FJM7_GLUJA</name>
<dbReference type="Pfam" id="PF23148">
    <property type="entry name" value="Gp77"/>
    <property type="match status" value="1"/>
</dbReference>
<dbReference type="GeneID" id="81473545"/>
<comment type="caution">
    <text evidence="1">The sequence shown here is derived from an EMBL/GenBank/DDBJ whole genome shotgun (WGS) entry which is preliminary data.</text>
</comment>
<dbReference type="EMBL" id="JABCQN010000001">
    <property type="protein sequence ID" value="MBF0869725.1"/>
    <property type="molecule type" value="Genomic_DNA"/>
</dbReference>
<evidence type="ECO:0000313" key="1">
    <source>
        <dbReference type="EMBL" id="MBF0869725.1"/>
    </source>
</evidence>
<reference evidence="1" key="1">
    <citation type="submission" date="2020-04" db="EMBL/GenBank/DDBJ databases">
        <authorList>
            <person name="Sombolestani A."/>
        </authorList>
    </citation>
    <scope>NUCLEOTIDE SEQUENCE</scope>
    <source>
        <strain evidence="1">R71697</strain>
    </source>
</reference>
<proteinExistence type="predicted"/>
<reference evidence="1" key="2">
    <citation type="submission" date="2020-11" db="EMBL/GenBank/DDBJ databases">
        <title>Description of novel Gluconobacter species.</title>
        <authorList>
            <person name="Cleenwerck I."/>
            <person name="Cnockaert M."/>
            <person name="Borremans W."/>
            <person name="Wieme A.D."/>
            <person name="De Vuyst L."/>
            <person name="Vandamme P."/>
        </authorList>
    </citation>
    <scope>NUCLEOTIDE SEQUENCE</scope>
    <source>
        <strain evidence="1">R71697</strain>
    </source>
</reference>
<dbReference type="AlphaFoldDB" id="A0A9Q2FJM7"/>
<dbReference type="RefSeq" id="WP_194257443.1">
    <property type="nucleotide sequence ID" value="NZ_JABCQN010000001.1"/>
</dbReference>
<sequence>MADIHCPGVTVASARTLRLLASSTPPLWGVRLPSIRQSWAPKAPADVLEFALDPRRWLADAGDTLQSVSATAPDPVTSSDLTALWCGKVNGLAVVCLAGGQPNTLVPVSLTLHTLQGRRHTEAVTVQINLDSEPDDVPDWPSLADGTPIIPNALTDPDGRVLTLGTSQVKQVSVAQLLSPDGASHLTSPAGVPLLNQVFRSATDTLLLA</sequence>
<accession>A0A9Q2FJM7</accession>
<evidence type="ECO:0000313" key="2">
    <source>
        <dbReference type="Proteomes" id="UP000661006"/>
    </source>
</evidence>
<protein>
    <submittedName>
        <fullName evidence="1">Uncharacterized protein</fullName>
    </submittedName>
</protein>
<dbReference type="InterPro" id="IPR056928">
    <property type="entry name" value="Gp77-like"/>
</dbReference>